<evidence type="ECO:0000313" key="2">
    <source>
        <dbReference type="EMBL" id="AKV01015.1"/>
    </source>
</evidence>
<sequence>MRTFRVATLNIWNRFGPWEERLPLIHDGIAKLAPDVMGMQEVLRYPGFDQAAMVSDGLGYHIAWAQAAENHGYPVGNAILSRWPILRSETIPLPTGGSNETRSIGYAELDSPYGKIPFFCTHLNWKFHHGHVRQLQVRALAAVIAERAPLNGFPPIVVGDFNAETDSDEIRFMRGYTGLGGPCVYFADAFGVAGDGSPGITFSKRNTFAEPLREPDRRIDYIFVRGPDDAQRGEPQDARVCFDSPSGDVFPSDHFGVVATITAGR</sequence>
<dbReference type="RefSeq" id="WP_146652191.1">
    <property type="nucleotide sequence ID" value="NZ_CP012333.1"/>
</dbReference>
<dbReference type="Gene3D" id="3.60.10.10">
    <property type="entry name" value="Endonuclease/exonuclease/phosphatase"/>
    <property type="match status" value="1"/>
</dbReference>
<dbReference type="SUPFAM" id="SSF56219">
    <property type="entry name" value="DNase I-like"/>
    <property type="match status" value="1"/>
</dbReference>
<dbReference type="KEGG" id="llu:AKJ09_07678"/>
<dbReference type="InterPro" id="IPR051916">
    <property type="entry name" value="GPI-anchor_lipid_remodeler"/>
</dbReference>
<keyword evidence="3" id="KW-1185">Reference proteome</keyword>
<organism evidence="2 3">
    <name type="scientific">Labilithrix luteola</name>
    <dbReference type="NCBI Taxonomy" id="1391654"/>
    <lineage>
        <taxon>Bacteria</taxon>
        <taxon>Pseudomonadati</taxon>
        <taxon>Myxococcota</taxon>
        <taxon>Polyangia</taxon>
        <taxon>Polyangiales</taxon>
        <taxon>Labilitrichaceae</taxon>
        <taxon>Labilithrix</taxon>
    </lineage>
</organism>
<dbReference type="GO" id="GO:0016020">
    <property type="term" value="C:membrane"/>
    <property type="evidence" value="ECO:0007669"/>
    <property type="project" value="GOC"/>
</dbReference>
<evidence type="ECO:0000313" key="3">
    <source>
        <dbReference type="Proteomes" id="UP000064967"/>
    </source>
</evidence>
<gene>
    <name evidence="2" type="ORF">AKJ09_07678</name>
</gene>
<accession>A0A0K1Q6H1</accession>
<feature type="domain" description="Endonuclease/exonuclease/phosphatase" evidence="1">
    <location>
        <begin position="7"/>
        <end position="254"/>
    </location>
</feature>
<dbReference type="InterPro" id="IPR036691">
    <property type="entry name" value="Endo/exonu/phosph_ase_sf"/>
</dbReference>
<dbReference type="STRING" id="1391654.AKJ09_07678"/>
<dbReference type="Proteomes" id="UP000064967">
    <property type="component" value="Chromosome"/>
</dbReference>
<dbReference type="EMBL" id="CP012333">
    <property type="protein sequence ID" value="AKV01015.1"/>
    <property type="molecule type" value="Genomic_DNA"/>
</dbReference>
<dbReference type="InterPro" id="IPR005135">
    <property type="entry name" value="Endo/exonuclease/phosphatase"/>
</dbReference>
<dbReference type="GO" id="GO:0006506">
    <property type="term" value="P:GPI anchor biosynthetic process"/>
    <property type="evidence" value="ECO:0007669"/>
    <property type="project" value="TreeGrafter"/>
</dbReference>
<dbReference type="PANTHER" id="PTHR14859">
    <property type="entry name" value="CALCOFLUOR WHITE HYPERSENSITIVE PROTEIN PRECURSOR"/>
    <property type="match status" value="1"/>
</dbReference>
<reference evidence="2 3" key="1">
    <citation type="submission" date="2015-08" db="EMBL/GenBank/DDBJ databases">
        <authorList>
            <person name="Babu N.S."/>
            <person name="Beckwith C.J."/>
            <person name="Beseler K.G."/>
            <person name="Brison A."/>
            <person name="Carone J.V."/>
            <person name="Caskin T.P."/>
            <person name="Diamond M."/>
            <person name="Durham M.E."/>
            <person name="Foxe J.M."/>
            <person name="Go M."/>
            <person name="Henderson B.A."/>
            <person name="Jones I.B."/>
            <person name="McGettigan J.A."/>
            <person name="Micheletti S.J."/>
            <person name="Nasrallah M.E."/>
            <person name="Ortiz D."/>
            <person name="Piller C.R."/>
            <person name="Privatt S.R."/>
            <person name="Schneider S.L."/>
            <person name="Sharp S."/>
            <person name="Smith T.C."/>
            <person name="Stanton J.D."/>
            <person name="Ullery H.E."/>
            <person name="Wilson R.J."/>
            <person name="Serrano M.G."/>
            <person name="Buck G."/>
            <person name="Lee V."/>
            <person name="Wang Y."/>
            <person name="Carvalho R."/>
            <person name="Voegtly L."/>
            <person name="Shi R."/>
            <person name="Duckworth R."/>
            <person name="Johnson A."/>
            <person name="Loviza R."/>
            <person name="Walstead R."/>
            <person name="Shah Z."/>
            <person name="Kiflezghi M."/>
            <person name="Wade K."/>
            <person name="Ball S.L."/>
            <person name="Bradley K.W."/>
            <person name="Asai D.J."/>
            <person name="Bowman C.A."/>
            <person name="Russell D.A."/>
            <person name="Pope W.H."/>
            <person name="Jacobs-Sera D."/>
            <person name="Hendrix R.W."/>
            <person name="Hatfull G.F."/>
        </authorList>
    </citation>
    <scope>NUCLEOTIDE SEQUENCE [LARGE SCALE GENOMIC DNA]</scope>
    <source>
        <strain evidence="2 3">DSM 27648</strain>
    </source>
</reference>
<name>A0A0K1Q6H1_9BACT</name>
<proteinExistence type="predicted"/>
<dbReference type="OrthoDB" id="155529at2"/>
<protein>
    <submittedName>
        <fullName evidence="2">Putative secreted protein</fullName>
    </submittedName>
</protein>
<dbReference type="PANTHER" id="PTHR14859:SF15">
    <property type="entry name" value="ENDONUCLEASE_EXONUCLEASE_PHOSPHATASE DOMAIN-CONTAINING PROTEIN"/>
    <property type="match status" value="1"/>
</dbReference>
<dbReference type="AlphaFoldDB" id="A0A0K1Q6H1"/>
<dbReference type="Pfam" id="PF03372">
    <property type="entry name" value="Exo_endo_phos"/>
    <property type="match status" value="1"/>
</dbReference>
<dbReference type="GO" id="GO:0003824">
    <property type="term" value="F:catalytic activity"/>
    <property type="evidence" value="ECO:0007669"/>
    <property type="project" value="InterPro"/>
</dbReference>
<evidence type="ECO:0000259" key="1">
    <source>
        <dbReference type="Pfam" id="PF03372"/>
    </source>
</evidence>